<evidence type="ECO:0000256" key="5">
    <source>
        <dbReference type="ARBA" id="ARBA00022741"/>
    </source>
</evidence>
<proteinExistence type="inferred from homology"/>
<evidence type="ECO:0000313" key="15">
    <source>
        <dbReference type="Proteomes" id="UP001165080"/>
    </source>
</evidence>
<evidence type="ECO:0000256" key="10">
    <source>
        <dbReference type="SAM" id="Coils"/>
    </source>
</evidence>
<feature type="region of interest" description="Disordered" evidence="11">
    <location>
        <begin position="1125"/>
        <end position="1165"/>
    </location>
</feature>
<feature type="compositionally biased region" description="Low complexity" evidence="11">
    <location>
        <begin position="148"/>
        <end position="165"/>
    </location>
</feature>
<dbReference type="InterPro" id="IPR022571">
    <property type="entry name" value="Mg_chelatase_H_N"/>
</dbReference>
<evidence type="ECO:0000256" key="4">
    <source>
        <dbReference type="ARBA" id="ARBA00022598"/>
    </source>
</evidence>
<sequence>MASPLTKAGMQQRSAAIAPNITHMHVRPQLSVDRPLAPRASQHAVPSVGAFACGRQQHRRVQIRTRVASKDVQSEAERFVATWESDNEADAEDAWDAKHQTQLQSQLHALRSEGARLSGAIDTLYDNMFRGIEVQVPYLEDEQGDDGAAVAAAAPPAAPEAAAAAEPPPSLPRLESLRYDNMTEPQFSELGRSRPPAAAALMTAAEAKAGPEAWRAFQSQARTLKMQRSRLVREAEEVEAALLAAEREEARHAAANGGGGGGAAAGRGLAVPLAPAGSQAAAAAATGGSAGGPGRRGAARREVRIVLVSGFESFNVGLYKEAAAALRRQMPHVTLQVFSDRDIGSETMRPRVEAALARADVFFGSLLFDYDQVEWLRTHVSRVPVRLVFESALELMSCNKVGSFEMAGGGAGAAAKPSGPPPAVKKVLSMFGSGREEDKMVGYLSFLKLGPKLLKWVPGRKAADLRTWLTAYAYWNQGGSSNVVAMFAYLAESLFEATGYVPPPVVETPALGCLHPLAPGRYFASPAEYMRWYDKYGPLRGTGAPVVAVLLYRKHVITEQPYIGQLISQLEAEGLLPLPVFINGVEAHTVVRDLLTSKHEQSLLARGITGGISPTLKRDAVQVDAVVSTIGFPLVGGPAGTMEGGRQAEVAKAILAAKDVPYMVAAPLLIQDMESWSRDGVAGLQSVVLYSLPELDGAIDTVPLGGLVGDNIYLVPERVKKMAGRLMSWVRLRRKAPVERKVAVLLYGFPPGVGATGTAALLNVPKSLEALLSSLRQAGYDLGPDVPQDLTGMGEALVSALKMQEDQRAILKGAAGMSTLGAGPAAAFGVKVGAGEMTPARLKELLTYPPEWGPTEWGPMPYLPDNDVLVTRMERQWGELRTYRGLNTSARGAYQVPGLTLGSVWIGVQPPLGIEGDPMRLLFQRDLTPHPQYAAFYKWIQHEYGADVVLHFGMHGTVEWLPGAPLGNTGLSWSDVLLGELPNVYVYAANNPSESIVAKRRGYGTIVSHNVPPYGRAGLYKQLATLRDQLSEYREAAQQARQQLELKGGGQEGREGRGEEKGEAEGGLGAGRAAEAAALAPVVAAQAGLIFDQLRLTGLEADCPFLDPATGQVLPLPAEVSGLLAPTPSPTPTAGSVLPSSEKEGETGAGVASGSGALEPPRHHPALEPLTFDQYASKLYAYLQLVEGRLFSEGLHVLGSPPGPAQLAQYLEAYFGAGLPKAAVEAVAERGEDGAAAVRSRLERLWEQEAASSPFEPALTPPATSAAAPGAAGSAAAAAAAAAATPRPTQEELVARLEEALEIRSLLLQNTEELAGVLQALGGGYVLPEAGGDLLRDGTGVLPTGRNIHALDPYRMPSPAAMTRGSAVAAAILDQHRASAGGDLPETVAVNLWGLDSIKSKGESVAIVLALVGAVPVREGTGRVARFELVPLEQLGRPRVDVLCNMSGIFRDSFQNVVELMDDLFARAAAADEPDDQNFIAKHSRAMQAQGLSATSARLFSNPAGDYGSMVNERVGAGSWVNGDELGDTWAARNAFSYGRGKERGTARPEVLQALLGTTDRIVQQIDSVEYGLTDIQEYYANTGALKRAAEVARAGKAGKGGGGGRVGCSIVEAFGSGGSGAGGGGGGASSSVPPPRELEEVLRLEYRSKLLNPKWAKSMAAQGSGGAYEISTRMTALLGWGATTDFREGWVWDQAAETYVADAEMAETLRKNNPQAFANVVRRMLEAAGRGMWRPSADQLAQLRALYSELDDQLEGVAK</sequence>
<evidence type="ECO:0000256" key="8">
    <source>
        <dbReference type="ARBA" id="ARBA00023444"/>
    </source>
</evidence>
<dbReference type="Proteomes" id="UP001165080">
    <property type="component" value="Unassembled WGS sequence"/>
</dbReference>
<dbReference type="PANTHER" id="PTHR44119">
    <property type="entry name" value="MAGNESIUM-CHELATASE SUBUNIT CHLH, CHLOROPLASTIC"/>
    <property type="match status" value="1"/>
</dbReference>
<comment type="catalytic activity">
    <reaction evidence="9">
        <text>protoporphyrin IX + Mg(2+) + ATP + H2O = Mg-protoporphyrin IX + ADP + phosphate + 3 H(+)</text>
        <dbReference type="Rhea" id="RHEA:13961"/>
        <dbReference type="ChEBI" id="CHEBI:15377"/>
        <dbReference type="ChEBI" id="CHEBI:15378"/>
        <dbReference type="ChEBI" id="CHEBI:18420"/>
        <dbReference type="ChEBI" id="CHEBI:30616"/>
        <dbReference type="ChEBI" id="CHEBI:43474"/>
        <dbReference type="ChEBI" id="CHEBI:57306"/>
        <dbReference type="ChEBI" id="CHEBI:60492"/>
        <dbReference type="ChEBI" id="CHEBI:456216"/>
        <dbReference type="EC" id="6.6.1.1"/>
    </reaction>
</comment>
<dbReference type="EC" id="6.6.1.1" evidence="2"/>
<gene>
    <name evidence="14" type="primary">PLESTMB000481</name>
    <name evidence="14" type="ORF">PLESTB_001270200</name>
</gene>
<dbReference type="GO" id="GO:0005524">
    <property type="term" value="F:ATP binding"/>
    <property type="evidence" value="ECO:0007669"/>
    <property type="project" value="UniProtKB-KW"/>
</dbReference>
<feature type="coiled-coil region" evidence="10">
    <location>
        <begin position="221"/>
        <end position="248"/>
    </location>
</feature>
<keyword evidence="7" id="KW-0149">Chlorophyll biosynthesis</keyword>
<comment type="similarity">
    <text evidence="1">Belongs to the Mg-chelatase subunit H family.</text>
</comment>
<accession>A0A9W6BTE7</accession>
<feature type="domain" description="CobN/magnesium chelatase" evidence="12">
    <location>
        <begin position="472"/>
        <end position="1043"/>
    </location>
</feature>
<feature type="domain" description="CobN/magnesium chelatase" evidence="12">
    <location>
        <begin position="1168"/>
        <end position="1594"/>
    </location>
</feature>
<evidence type="ECO:0000313" key="14">
    <source>
        <dbReference type="EMBL" id="GLC57818.1"/>
    </source>
</evidence>
<evidence type="ECO:0000259" key="13">
    <source>
        <dbReference type="Pfam" id="PF11965"/>
    </source>
</evidence>
<evidence type="ECO:0000256" key="7">
    <source>
        <dbReference type="ARBA" id="ARBA00023171"/>
    </source>
</evidence>
<dbReference type="OrthoDB" id="10252009at2759"/>
<protein>
    <recommendedName>
        <fullName evidence="2">magnesium chelatase</fullName>
        <ecNumber evidence="2">6.6.1.1</ecNumber>
    </recommendedName>
</protein>
<dbReference type="CDD" id="cd10150">
    <property type="entry name" value="CobN_like"/>
    <property type="match status" value="1"/>
</dbReference>
<feature type="domain" description="CobN/magnesium chelatase" evidence="12">
    <location>
        <begin position="1635"/>
        <end position="1740"/>
    </location>
</feature>
<comment type="pathway">
    <text evidence="8">Porphyrin-containing compound metabolism.</text>
</comment>
<dbReference type="PANTHER" id="PTHR44119:SF1">
    <property type="entry name" value="MAGNESIUM-CHELATASE SUBUNIT CHLH, CHLOROPLASTIC"/>
    <property type="match status" value="1"/>
</dbReference>
<keyword evidence="10" id="KW-0175">Coiled coil</keyword>
<evidence type="ECO:0000256" key="2">
    <source>
        <dbReference type="ARBA" id="ARBA00012825"/>
    </source>
</evidence>
<evidence type="ECO:0000256" key="6">
    <source>
        <dbReference type="ARBA" id="ARBA00022840"/>
    </source>
</evidence>
<dbReference type="GO" id="GO:0016851">
    <property type="term" value="F:magnesium chelatase activity"/>
    <property type="evidence" value="ECO:0007669"/>
    <property type="project" value="UniProtKB-EC"/>
</dbReference>
<evidence type="ECO:0000256" key="11">
    <source>
        <dbReference type="SAM" id="MobiDB-lite"/>
    </source>
</evidence>
<name>A0A9W6BTE7_9CHLO</name>
<keyword evidence="4" id="KW-0436">Ligase</keyword>
<evidence type="ECO:0000256" key="1">
    <source>
        <dbReference type="ARBA" id="ARBA00010851"/>
    </source>
</evidence>
<feature type="region of interest" description="Disordered" evidence="11">
    <location>
        <begin position="1041"/>
        <end position="1068"/>
    </location>
</feature>
<dbReference type="Pfam" id="PF02514">
    <property type="entry name" value="CobN-Mg_chel"/>
    <property type="match status" value="3"/>
</dbReference>
<dbReference type="GO" id="GO:0015979">
    <property type="term" value="P:photosynthesis"/>
    <property type="evidence" value="ECO:0007669"/>
    <property type="project" value="UniProtKB-KW"/>
</dbReference>
<feature type="region of interest" description="Disordered" evidence="11">
    <location>
        <begin position="145"/>
        <end position="175"/>
    </location>
</feature>
<dbReference type="EMBL" id="BRXU01000020">
    <property type="protein sequence ID" value="GLC57818.1"/>
    <property type="molecule type" value="Genomic_DNA"/>
</dbReference>
<dbReference type="Pfam" id="PF11965">
    <property type="entry name" value="DUF3479"/>
    <property type="match status" value="1"/>
</dbReference>
<feature type="compositionally biased region" description="Low complexity" evidence="11">
    <location>
        <begin position="1125"/>
        <end position="1136"/>
    </location>
</feature>
<evidence type="ECO:0000256" key="3">
    <source>
        <dbReference type="ARBA" id="ARBA00022531"/>
    </source>
</evidence>
<feature type="domain" description="Magnesium chelatase subunit H N-terminal" evidence="13">
    <location>
        <begin position="304"/>
        <end position="469"/>
    </location>
</feature>
<keyword evidence="5" id="KW-0547">Nucleotide-binding</keyword>
<keyword evidence="6" id="KW-0067">ATP-binding</keyword>
<feature type="compositionally biased region" description="Basic and acidic residues" evidence="11">
    <location>
        <begin position="1052"/>
        <end position="1064"/>
    </location>
</feature>
<reference evidence="14 15" key="1">
    <citation type="journal article" date="2023" name="Commun. Biol.">
        <title>Reorganization of the ancestral sex-determining regions during the evolution of trioecy in Pleodorina starrii.</title>
        <authorList>
            <person name="Takahashi K."/>
            <person name="Suzuki S."/>
            <person name="Kawai-Toyooka H."/>
            <person name="Yamamoto K."/>
            <person name="Hamaji T."/>
            <person name="Ootsuki R."/>
            <person name="Yamaguchi H."/>
            <person name="Kawachi M."/>
            <person name="Higashiyama T."/>
            <person name="Nozaki H."/>
        </authorList>
    </citation>
    <scope>NUCLEOTIDE SEQUENCE [LARGE SCALE GENOMIC DNA]</scope>
    <source>
        <strain evidence="14 15">NIES-4479</strain>
    </source>
</reference>
<dbReference type="InterPro" id="IPR003672">
    <property type="entry name" value="CobN/Mg_chltase"/>
</dbReference>
<dbReference type="GO" id="GO:0015995">
    <property type="term" value="P:chlorophyll biosynthetic process"/>
    <property type="evidence" value="ECO:0007669"/>
    <property type="project" value="UniProtKB-KW"/>
</dbReference>
<evidence type="ECO:0000259" key="12">
    <source>
        <dbReference type="Pfam" id="PF02514"/>
    </source>
</evidence>
<comment type="caution">
    <text evidence="14">The sequence shown here is derived from an EMBL/GenBank/DDBJ whole genome shotgun (WGS) entry which is preliminary data.</text>
</comment>
<keyword evidence="15" id="KW-1185">Reference proteome</keyword>
<evidence type="ECO:0000256" key="9">
    <source>
        <dbReference type="ARBA" id="ARBA00048693"/>
    </source>
</evidence>
<keyword evidence="3" id="KW-0602">Photosynthesis</keyword>
<organism evidence="14 15">
    <name type="scientific">Pleodorina starrii</name>
    <dbReference type="NCBI Taxonomy" id="330485"/>
    <lineage>
        <taxon>Eukaryota</taxon>
        <taxon>Viridiplantae</taxon>
        <taxon>Chlorophyta</taxon>
        <taxon>core chlorophytes</taxon>
        <taxon>Chlorophyceae</taxon>
        <taxon>CS clade</taxon>
        <taxon>Chlamydomonadales</taxon>
        <taxon>Volvocaceae</taxon>
        <taxon>Pleodorina</taxon>
    </lineage>
</organism>